<name>A0A2W1BBK9_HELAM</name>
<accession>A0A2W1BBK9</accession>
<feature type="region of interest" description="Disordered" evidence="1">
    <location>
        <begin position="1"/>
        <end position="21"/>
    </location>
</feature>
<gene>
    <name evidence="2" type="primary">HaOG213777</name>
    <name evidence="2" type="ORF">B5X24_HaOG213777</name>
</gene>
<evidence type="ECO:0000313" key="2">
    <source>
        <dbReference type="EMBL" id="PZC71224.1"/>
    </source>
</evidence>
<dbReference type="AlphaFoldDB" id="A0A2W1BBK9"/>
<protein>
    <submittedName>
        <fullName evidence="2">Uncharacterized protein</fullName>
    </submittedName>
</protein>
<reference evidence="2 3" key="1">
    <citation type="journal article" date="2017" name="BMC Biol.">
        <title>Genomic innovations, transcriptional plasticity and gene loss underlying the evolution and divergence of two highly polyphagous and invasive Helicoverpa pest species.</title>
        <authorList>
            <person name="Pearce S.L."/>
            <person name="Clarke D.F."/>
            <person name="East P.D."/>
            <person name="Elfekih S."/>
            <person name="Gordon K.H."/>
            <person name="Jermiin L.S."/>
            <person name="McGaughran A."/>
            <person name="Oakeshott J.G."/>
            <person name="Papanikolaou A."/>
            <person name="Perera O.P."/>
            <person name="Rane R.V."/>
            <person name="Richards S."/>
            <person name="Tay W.T."/>
            <person name="Walsh T.K."/>
            <person name="Anderson A."/>
            <person name="Anderson C.J."/>
            <person name="Asgari S."/>
            <person name="Board P.G."/>
            <person name="Bretschneider A."/>
            <person name="Campbell P.M."/>
            <person name="Chertemps T."/>
            <person name="Christeller J.T."/>
            <person name="Coppin C.W."/>
            <person name="Downes S.J."/>
            <person name="Duan G."/>
            <person name="Farnsworth C.A."/>
            <person name="Good R.T."/>
            <person name="Han L.B."/>
            <person name="Han Y.C."/>
            <person name="Hatje K."/>
            <person name="Horne I."/>
            <person name="Huang Y.P."/>
            <person name="Hughes D.S."/>
            <person name="Jacquin-Joly E."/>
            <person name="James W."/>
            <person name="Jhangiani S."/>
            <person name="Kollmar M."/>
            <person name="Kuwar S.S."/>
            <person name="Li S."/>
            <person name="Liu N.Y."/>
            <person name="Maibeche M.T."/>
            <person name="Miller J.R."/>
            <person name="Montagne N."/>
            <person name="Perry T."/>
            <person name="Qu J."/>
            <person name="Song S.V."/>
            <person name="Sutton G.G."/>
            <person name="Vogel H."/>
            <person name="Walenz B.P."/>
            <person name="Xu W."/>
            <person name="Zhang H.J."/>
            <person name="Zou Z."/>
            <person name="Batterham P."/>
            <person name="Edwards O.R."/>
            <person name="Feyereisen R."/>
            <person name="Gibbs R.A."/>
            <person name="Heckel D.G."/>
            <person name="McGrath A."/>
            <person name="Robin C."/>
            <person name="Scherer S.E."/>
            <person name="Worley K.C."/>
            <person name="Wu Y.D."/>
        </authorList>
    </citation>
    <scope>NUCLEOTIDE SEQUENCE [LARGE SCALE GENOMIC DNA]</scope>
    <source>
        <strain evidence="2">Harm_GR_Male_#8</strain>
        <tissue evidence="2">Whole organism</tissue>
    </source>
</reference>
<evidence type="ECO:0000313" key="3">
    <source>
        <dbReference type="Proteomes" id="UP000249218"/>
    </source>
</evidence>
<keyword evidence="3" id="KW-1185">Reference proteome</keyword>
<sequence length="77" mass="8575">MSMTKHSITQTPNKTATQRNKILNAQKRGNRNTSSVNISGLTITVHGIHPGDGRTDRGAKSIGFRFTLWVRNPKNCR</sequence>
<organism evidence="2 3">
    <name type="scientific">Helicoverpa armigera</name>
    <name type="common">Cotton bollworm</name>
    <name type="synonym">Heliothis armigera</name>
    <dbReference type="NCBI Taxonomy" id="29058"/>
    <lineage>
        <taxon>Eukaryota</taxon>
        <taxon>Metazoa</taxon>
        <taxon>Ecdysozoa</taxon>
        <taxon>Arthropoda</taxon>
        <taxon>Hexapoda</taxon>
        <taxon>Insecta</taxon>
        <taxon>Pterygota</taxon>
        <taxon>Neoptera</taxon>
        <taxon>Endopterygota</taxon>
        <taxon>Lepidoptera</taxon>
        <taxon>Glossata</taxon>
        <taxon>Ditrysia</taxon>
        <taxon>Noctuoidea</taxon>
        <taxon>Noctuidae</taxon>
        <taxon>Heliothinae</taxon>
        <taxon>Helicoverpa</taxon>
    </lineage>
</organism>
<proteinExistence type="predicted"/>
<dbReference type="EMBL" id="KZ150357">
    <property type="protein sequence ID" value="PZC71224.1"/>
    <property type="molecule type" value="Genomic_DNA"/>
</dbReference>
<dbReference type="Proteomes" id="UP000249218">
    <property type="component" value="Unassembled WGS sequence"/>
</dbReference>
<evidence type="ECO:0000256" key="1">
    <source>
        <dbReference type="SAM" id="MobiDB-lite"/>
    </source>
</evidence>